<dbReference type="GO" id="GO:0042834">
    <property type="term" value="F:peptidoglycan binding"/>
    <property type="evidence" value="ECO:0007669"/>
    <property type="project" value="InterPro"/>
</dbReference>
<evidence type="ECO:0000256" key="2">
    <source>
        <dbReference type="SAM" id="SignalP"/>
    </source>
</evidence>
<evidence type="ECO:0000313" key="5">
    <source>
        <dbReference type="Proteomes" id="UP000515917"/>
    </source>
</evidence>
<feature type="compositionally biased region" description="Pro residues" evidence="1">
    <location>
        <begin position="66"/>
        <end position="85"/>
    </location>
</feature>
<proteinExistence type="predicted"/>
<sequence>MKWLCALLLAANFTLWGYNSLQTTHISTRTNAQINADKVKLIASLPMIVVNRPSPTPDTEAAPLSDPIPTPSPGPTPTPRPTPPPKITVCMRWSGTGQEQSDTMRQRLKSLGLTSSETNISGKVWVYIPPQTDFELANRKAQQLSGQGVQDYYVINNGGRWQNAISLGVFSSREGAERRLNELKSQGVKSAVVRERDDSPSHTVFTLRKITPEQQQKLEKLNSQLKGAQLQISNCS</sequence>
<reference evidence="4 5" key="1">
    <citation type="submission" date="2018-01" db="EMBL/GenBank/DDBJ databases">
        <title>Genome sequence of Iodobacter sp. strain PCH194 isolated from Indian Trans-Himalaya.</title>
        <authorList>
            <person name="Kumar V."/>
            <person name="Thakur V."/>
            <person name="Kumar S."/>
            <person name="Singh D."/>
        </authorList>
    </citation>
    <scope>NUCLEOTIDE SEQUENCE [LARGE SCALE GENOMIC DNA]</scope>
    <source>
        <strain evidence="4 5">PCH194</strain>
    </source>
</reference>
<dbReference type="EMBL" id="CP025781">
    <property type="protein sequence ID" value="QBC42796.1"/>
    <property type="molecule type" value="Genomic_DNA"/>
</dbReference>
<evidence type="ECO:0000259" key="3">
    <source>
        <dbReference type="PROSITE" id="PS51724"/>
    </source>
</evidence>
<dbReference type="InterPro" id="IPR036680">
    <property type="entry name" value="SPOR-like_sf"/>
</dbReference>
<name>A0A7G3G6B2_9NEIS</name>
<organism evidence="4 5">
    <name type="scientific">Iodobacter fluviatilis</name>
    <dbReference type="NCBI Taxonomy" id="537"/>
    <lineage>
        <taxon>Bacteria</taxon>
        <taxon>Pseudomonadati</taxon>
        <taxon>Pseudomonadota</taxon>
        <taxon>Betaproteobacteria</taxon>
        <taxon>Neisseriales</taxon>
        <taxon>Chitinibacteraceae</taxon>
        <taxon>Iodobacter</taxon>
    </lineage>
</organism>
<dbReference type="SUPFAM" id="SSF110997">
    <property type="entry name" value="Sporulation related repeat"/>
    <property type="match status" value="1"/>
</dbReference>
<accession>A0A7G3G6B2</accession>
<keyword evidence="5" id="KW-1185">Reference proteome</keyword>
<feature type="domain" description="SPOR" evidence="3">
    <location>
        <begin position="118"/>
        <end position="196"/>
    </location>
</feature>
<dbReference type="RefSeq" id="WP_130105412.1">
    <property type="nucleotide sequence ID" value="NZ_CP025781.1"/>
</dbReference>
<gene>
    <name evidence="4" type="ORF">C1H71_04010</name>
</gene>
<dbReference type="Gene3D" id="3.30.70.1070">
    <property type="entry name" value="Sporulation related repeat"/>
    <property type="match status" value="1"/>
</dbReference>
<protein>
    <recommendedName>
        <fullName evidence="3">SPOR domain-containing protein</fullName>
    </recommendedName>
</protein>
<evidence type="ECO:0000256" key="1">
    <source>
        <dbReference type="SAM" id="MobiDB-lite"/>
    </source>
</evidence>
<evidence type="ECO:0000313" key="4">
    <source>
        <dbReference type="EMBL" id="QBC42796.1"/>
    </source>
</evidence>
<feature type="region of interest" description="Disordered" evidence="1">
    <location>
        <begin position="52"/>
        <end position="85"/>
    </location>
</feature>
<dbReference type="Pfam" id="PF05036">
    <property type="entry name" value="SPOR"/>
    <property type="match status" value="1"/>
</dbReference>
<dbReference type="AlphaFoldDB" id="A0A7G3G6B2"/>
<keyword evidence="2" id="KW-0732">Signal</keyword>
<dbReference type="InterPro" id="IPR007730">
    <property type="entry name" value="SPOR-like_dom"/>
</dbReference>
<dbReference type="Proteomes" id="UP000515917">
    <property type="component" value="Chromosome"/>
</dbReference>
<dbReference type="PROSITE" id="PS51724">
    <property type="entry name" value="SPOR"/>
    <property type="match status" value="1"/>
</dbReference>
<feature type="signal peptide" evidence="2">
    <location>
        <begin position="1"/>
        <end position="17"/>
    </location>
</feature>
<feature type="chain" id="PRO_5028895739" description="SPOR domain-containing protein" evidence="2">
    <location>
        <begin position="18"/>
        <end position="236"/>
    </location>
</feature>
<dbReference type="KEGG" id="ifl:C1H71_04010"/>